<accession>A0A6A3CW94</accession>
<dbReference type="PANTHER" id="PTHR48248">
    <property type="entry name" value="UVR DOMAIN-CONTAINING PROTEIN"/>
    <property type="match status" value="1"/>
</dbReference>
<organism evidence="2 3">
    <name type="scientific">Hibiscus syriacus</name>
    <name type="common">Rose of Sharon</name>
    <dbReference type="NCBI Taxonomy" id="106335"/>
    <lineage>
        <taxon>Eukaryota</taxon>
        <taxon>Viridiplantae</taxon>
        <taxon>Streptophyta</taxon>
        <taxon>Embryophyta</taxon>
        <taxon>Tracheophyta</taxon>
        <taxon>Spermatophyta</taxon>
        <taxon>Magnoliopsida</taxon>
        <taxon>eudicotyledons</taxon>
        <taxon>Gunneridae</taxon>
        <taxon>Pentapetalae</taxon>
        <taxon>rosids</taxon>
        <taxon>malvids</taxon>
        <taxon>Malvales</taxon>
        <taxon>Malvaceae</taxon>
        <taxon>Malvoideae</taxon>
        <taxon>Hibiscus</taxon>
    </lineage>
</organism>
<evidence type="ECO:0000256" key="1">
    <source>
        <dbReference type="SAM" id="Coils"/>
    </source>
</evidence>
<dbReference type="OrthoDB" id="999046at2759"/>
<gene>
    <name evidence="2" type="ORF">F3Y22_tig00002840pilonHSYRG01412</name>
</gene>
<dbReference type="PANTHER" id="PTHR48248:SF5">
    <property type="entry name" value="UVR DOMAIN-CONTAINING PROTEIN"/>
    <property type="match status" value="1"/>
</dbReference>
<evidence type="ECO:0000313" key="2">
    <source>
        <dbReference type="EMBL" id="KAE8731471.1"/>
    </source>
</evidence>
<keyword evidence="3" id="KW-1185">Reference proteome</keyword>
<keyword evidence="1" id="KW-0175">Coiled coil</keyword>
<dbReference type="Proteomes" id="UP000436088">
    <property type="component" value="Unassembled WGS sequence"/>
</dbReference>
<proteinExistence type="predicted"/>
<evidence type="ECO:0000313" key="3">
    <source>
        <dbReference type="Proteomes" id="UP000436088"/>
    </source>
</evidence>
<dbReference type="EMBL" id="VEPZ02000196">
    <property type="protein sequence ID" value="KAE8731471.1"/>
    <property type="molecule type" value="Genomic_DNA"/>
</dbReference>
<dbReference type="AlphaFoldDB" id="A0A6A3CW94"/>
<reference evidence="2" key="1">
    <citation type="submission" date="2019-09" db="EMBL/GenBank/DDBJ databases">
        <title>Draft genome information of white flower Hibiscus syriacus.</title>
        <authorList>
            <person name="Kim Y.-M."/>
        </authorList>
    </citation>
    <scope>NUCLEOTIDE SEQUENCE [LARGE SCALE GENOMIC DNA]</scope>
    <source>
        <strain evidence="2">YM2019G1</strain>
    </source>
</reference>
<protein>
    <submittedName>
        <fullName evidence="2">Phosphatidylinositol glycan</fullName>
    </submittedName>
</protein>
<feature type="coiled-coil region" evidence="1">
    <location>
        <begin position="27"/>
        <end position="78"/>
    </location>
</feature>
<comment type="caution">
    <text evidence="2">The sequence shown here is derived from an EMBL/GenBank/DDBJ whole genome shotgun (WGS) entry which is preliminary data.</text>
</comment>
<sequence>MQKRKHPLPFPKPKLLRTTAWKCCEKRQRLKRLNRRLERIKSDIEERSEEQEEIKEKQTELREKFEAIDLECAQLQNETRLIIQQSARTQIRLALMFQILKARENQELDKAALLTNALRELIAREEQEMNGSGK</sequence>
<name>A0A6A3CW94_HIBSY</name>